<keyword evidence="3" id="KW-1015">Disulfide bond</keyword>
<dbReference type="PROSITE" id="PS50206">
    <property type="entry name" value="RHODANESE_3"/>
    <property type="match status" value="1"/>
</dbReference>
<dbReference type="SMART" id="SM00450">
    <property type="entry name" value="RHOD"/>
    <property type="match status" value="1"/>
</dbReference>
<dbReference type="OrthoDB" id="9808735at2"/>
<dbReference type="GO" id="GO:0045454">
    <property type="term" value="P:cell redox homeostasis"/>
    <property type="evidence" value="ECO:0007669"/>
    <property type="project" value="TreeGrafter"/>
</dbReference>
<dbReference type="PROSITE" id="PS00194">
    <property type="entry name" value="THIOREDOXIN_1"/>
    <property type="match status" value="1"/>
</dbReference>
<dbReference type="GO" id="GO:0015035">
    <property type="term" value="F:protein-disulfide reductase activity"/>
    <property type="evidence" value="ECO:0007669"/>
    <property type="project" value="TreeGrafter"/>
</dbReference>
<dbReference type="PANTHER" id="PTHR45663">
    <property type="entry name" value="GEO12009P1"/>
    <property type="match status" value="1"/>
</dbReference>
<dbReference type="EMBL" id="FCOR01000010">
    <property type="protein sequence ID" value="CVK16771.1"/>
    <property type="molecule type" value="Genomic_DNA"/>
</dbReference>
<dbReference type="Pfam" id="PF00085">
    <property type="entry name" value="Thioredoxin"/>
    <property type="match status" value="1"/>
</dbReference>
<feature type="domain" description="Rhodanese" evidence="5">
    <location>
        <begin position="34"/>
        <end position="124"/>
    </location>
</feature>
<sequence length="230" mass="26700">MKKIIVTFKILFGLYLSGQVNSVLEPKEFLQKLKSSDIVLLDVRTPEEYQTGHIKNAIDLDYRTPTFSDKIRKLDPSKTYLIYCRSGRRSASTVDSLKNLGFTQLYDLKGGINAWKRENLPIVGETKDKISKEEFKKMISSDHIVLIDFYAPWCGPCLKMEPMFKSLAEKYRNKVKIIKINSDENRNLAKPYIQDGFPKLIAYKDQKVQWEKVGLIDEEELIQKIEKLLN</sequence>
<name>A0A0X3AQT3_9FLAO</name>
<reference evidence="7 8" key="1">
    <citation type="submission" date="2016-01" db="EMBL/GenBank/DDBJ databases">
        <authorList>
            <person name="McClelland M."/>
            <person name="Jain A."/>
            <person name="Saraogi P."/>
            <person name="Mendelson R."/>
            <person name="Westerman R."/>
            <person name="SanMiguel P."/>
            <person name="Csonka L."/>
        </authorList>
    </citation>
    <scope>NUCLEOTIDE SEQUENCE [LARGE SCALE GENOMIC DNA]</scope>
    <source>
        <strain evidence="7 8">R-53146</strain>
    </source>
</reference>
<dbReference type="SUPFAM" id="SSF52821">
    <property type="entry name" value="Rhodanese/Cell cycle control phosphatase"/>
    <property type="match status" value="1"/>
</dbReference>
<feature type="domain" description="Thioredoxin" evidence="6">
    <location>
        <begin position="93"/>
        <end position="230"/>
    </location>
</feature>
<protein>
    <submittedName>
        <fullName evidence="7">Thioredoxin</fullName>
    </submittedName>
</protein>
<dbReference type="Proteomes" id="UP000182761">
    <property type="component" value="Unassembled WGS sequence"/>
</dbReference>
<organism evidence="7 8">
    <name type="scientific">Apibacter mensalis</name>
    <dbReference type="NCBI Taxonomy" id="1586267"/>
    <lineage>
        <taxon>Bacteria</taxon>
        <taxon>Pseudomonadati</taxon>
        <taxon>Bacteroidota</taxon>
        <taxon>Flavobacteriia</taxon>
        <taxon>Flavobacteriales</taxon>
        <taxon>Weeksellaceae</taxon>
        <taxon>Apibacter</taxon>
    </lineage>
</organism>
<keyword evidence="1" id="KW-0813">Transport</keyword>
<dbReference type="PROSITE" id="PS51352">
    <property type="entry name" value="THIOREDOXIN_2"/>
    <property type="match status" value="1"/>
</dbReference>
<evidence type="ECO:0000313" key="8">
    <source>
        <dbReference type="Proteomes" id="UP000182761"/>
    </source>
</evidence>
<dbReference type="Pfam" id="PF00581">
    <property type="entry name" value="Rhodanese"/>
    <property type="match status" value="1"/>
</dbReference>
<dbReference type="InterPro" id="IPR013766">
    <property type="entry name" value="Thioredoxin_domain"/>
</dbReference>
<dbReference type="CDD" id="cd02947">
    <property type="entry name" value="TRX_family"/>
    <property type="match status" value="1"/>
</dbReference>
<evidence type="ECO:0000256" key="1">
    <source>
        <dbReference type="ARBA" id="ARBA00022448"/>
    </source>
</evidence>
<evidence type="ECO:0000259" key="5">
    <source>
        <dbReference type="PROSITE" id="PS50206"/>
    </source>
</evidence>
<dbReference type="InterPro" id="IPR017937">
    <property type="entry name" value="Thioredoxin_CS"/>
</dbReference>
<keyword evidence="8" id="KW-1185">Reference proteome</keyword>
<accession>A0A0X3AQT3</accession>
<dbReference type="AlphaFoldDB" id="A0A0X3AQT3"/>
<evidence type="ECO:0000259" key="6">
    <source>
        <dbReference type="PROSITE" id="PS51352"/>
    </source>
</evidence>
<evidence type="ECO:0000256" key="2">
    <source>
        <dbReference type="ARBA" id="ARBA00022982"/>
    </source>
</evidence>
<dbReference type="Gene3D" id="3.40.250.10">
    <property type="entry name" value="Rhodanese-like domain"/>
    <property type="match status" value="1"/>
</dbReference>
<evidence type="ECO:0000313" key="7">
    <source>
        <dbReference type="EMBL" id="CVK16771.1"/>
    </source>
</evidence>
<evidence type="ECO:0000256" key="3">
    <source>
        <dbReference type="ARBA" id="ARBA00023157"/>
    </source>
</evidence>
<dbReference type="PANTHER" id="PTHR45663:SF11">
    <property type="entry name" value="GEO12009P1"/>
    <property type="match status" value="1"/>
</dbReference>
<dbReference type="CDD" id="cd00158">
    <property type="entry name" value="RHOD"/>
    <property type="match status" value="1"/>
</dbReference>
<keyword evidence="4" id="KW-0676">Redox-active center</keyword>
<keyword evidence="2" id="KW-0249">Electron transport</keyword>
<gene>
    <name evidence="7" type="ORF">Ga0061079_11055</name>
</gene>
<dbReference type="SUPFAM" id="SSF52833">
    <property type="entry name" value="Thioredoxin-like"/>
    <property type="match status" value="1"/>
</dbReference>
<dbReference type="Gene3D" id="3.40.30.10">
    <property type="entry name" value="Glutaredoxin"/>
    <property type="match status" value="1"/>
</dbReference>
<dbReference type="InterPro" id="IPR001763">
    <property type="entry name" value="Rhodanese-like_dom"/>
</dbReference>
<dbReference type="RefSeq" id="WP_055425961.1">
    <property type="nucleotide sequence ID" value="NZ_FCOR01000010.1"/>
</dbReference>
<evidence type="ECO:0000256" key="4">
    <source>
        <dbReference type="ARBA" id="ARBA00023284"/>
    </source>
</evidence>
<dbReference type="GO" id="GO:0005829">
    <property type="term" value="C:cytosol"/>
    <property type="evidence" value="ECO:0007669"/>
    <property type="project" value="TreeGrafter"/>
</dbReference>
<dbReference type="InterPro" id="IPR036873">
    <property type="entry name" value="Rhodanese-like_dom_sf"/>
</dbReference>
<dbReference type="STRING" id="1586267.GCA_001418685_01636"/>
<proteinExistence type="predicted"/>
<dbReference type="InterPro" id="IPR036249">
    <property type="entry name" value="Thioredoxin-like_sf"/>
</dbReference>